<evidence type="ECO:0000256" key="1">
    <source>
        <dbReference type="ARBA" id="ARBA00023015"/>
    </source>
</evidence>
<proteinExistence type="predicted"/>
<dbReference type="SUPFAM" id="SSF46689">
    <property type="entry name" value="Homeodomain-like"/>
    <property type="match status" value="1"/>
</dbReference>
<evidence type="ECO:0000313" key="6">
    <source>
        <dbReference type="EMBL" id="MBB4859402.1"/>
    </source>
</evidence>
<dbReference type="InterPro" id="IPR050109">
    <property type="entry name" value="HTH-type_TetR-like_transc_reg"/>
</dbReference>
<dbReference type="Proteomes" id="UP000555448">
    <property type="component" value="Unassembled WGS sequence"/>
</dbReference>
<evidence type="ECO:0000256" key="2">
    <source>
        <dbReference type="ARBA" id="ARBA00023125"/>
    </source>
</evidence>
<protein>
    <submittedName>
        <fullName evidence="6">AcrR family transcriptional regulator</fullName>
    </submittedName>
</protein>
<dbReference type="PROSITE" id="PS50977">
    <property type="entry name" value="HTH_TETR_2"/>
    <property type="match status" value="1"/>
</dbReference>
<sequence>MPDPSNLHTLTGGRRTAQVRRERIIAAARTLFAQHGFDGTGMAQIARESQVLVGQIYRDFAGKEDLIAAIVERDLADLLDDPQLANAMASGDADRLSQWVRGFIGNTMDEDMRKVLAHILSEGTRNPRIAVILEQANQSLRDRIASAAQIWIPDPEKGAERLALADLILTVCGALHHRRIFGLPANPHITQKMIALVEAEVERVSTPG</sequence>
<keyword evidence="7" id="KW-1185">Reference proteome</keyword>
<evidence type="ECO:0000256" key="3">
    <source>
        <dbReference type="ARBA" id="ARBA00023163"/>
    </source>
</evidence>
<dbReference type="Pfam" id="PF00440">
    <property type="entry name" value="TetR_N"/>
    <property type="match status" value="1"/>
</dbReference>
<dbReference type="PRINTS" id="PR00455">
    <property type="entry name" value="HTHTETR"/>
</dbReference>
<dbReference type="Gene3D" id="1.10.357.10">
    <property type="entry name" value="Tetracycline Repressor, domain 2"/>
    <property type="match status" value="1"/>
</dbReference>
<dbReference type="GO" id="GO:0003700">
    <property type="term" value="F:DNA-binding transcription factor activity"/>
    <property type="evidence" value="ECO:0007669"/>
    <property type="project" value="TreeGrafter"/>
</dbReference>
<name>A0A7W7NXR5_9SPHN</name>
<keyword evidence="1" id="KW-0805">Transcription regulation</keyword>
<gene>
    <name evidence="6" type="ORF">HNO88_002731</name>
</gene>
<evidence type="ECO:0000259" key="5">
    <source>
        <dbReference type="PROSITE" id="PS50977"/>
    </source>
</evidence>
<dbReference type="PANTHER" id="PTHR30055:SF234">
    <property type="entry name" value="HTH-TYPE TRANSCRIPTIONAL REGULATOR BETI"/>
    <property type="match status" value="1"/>
</dbReference>
<feature type="domain" description="HTH tetR-type" evidence="5">
    <location>
        <begin position="18"/>
        <end position="78"/>
    </location>
</feature>
<dbReference type="RefSeq" id="WP_184246221.1">
    <property type="nucleotide sequence ID" value="NZ_JACHLR010000011.1"/>
</dbReference>
<keyword evidence="2 4" id="KW-0238">DNA-binding</keyword>
<accession>A0A7W7NXR5</accession>
<dbReference type="AlphaFoldDB" id="A0A7W7NXR5"/>
<dbReference type="InterPro" id="IPR001647">
    <property type="entry name" value="HTH_TetR"/>
</dbReference>
<reference evidence="6 7" key="1">
    <citation type="submission" date="2020-08" db="EMBL/GenBank/DDBJ databases">
        <title>Functional genomics of gut bacteria from endangered species of beetles.</title>
        <authorList>
            <person name="Carlos-Shanley C."/>
        </authorList>
    </citation>
    <scope>NUCLEOTIDE SEQUENCE [LARGE SCALE GENOMIC DNA]</scope>
    <source>
        <strain evidence="6 7">S00245</strain>
    </source>
</reference>
<dbReference type="InterPro" id="IPR009057">
    <property type="entry name" value="Homeodomain-like_sf"/>
</dbReference>
<comment type="caution">
    <text evidence="6">The sequence shown here is derived from an EMBL/GenBank/DDBJ whole genome shotgun (WGS) entry which is preliminary data.</text>
</comment>
<organism evidence="6 7">
    <name type="scientific">Novosphingobium chloroacetimidivorans</name>
    <dbReference type="NCBI Taxonomy" id="1428314"/>
    <lineage>
        <taxon>Bacteria</taxon>
        <taxon>Pseudomonadati</taxon>
        <taxon>Pseudomonadota</taxon>
        <taxon>Alphaproteobacteria</taxon>
        <taxon>Sphingomonadales</taxon>
        <taxon>Sphingomonadaceae</taxon>
        <taxon>Novosphingobium</taxon>
    </lineage>
</organism>
<dbReference type="EMBL" id="JACHLR010000011">
    <property type="protein sequence ID" value="MBB4859402.1"/>
    <property type="molecule type" value="Genomic_DNA"/>
</dbReference>
<evidence type="ECO:0000256" key="4">
    <source>
        <dbReference type="PROSITE-ProRule" id="PRU00335"/>
    </source>
</evidence>
<dbReference type="PANTHER" id="PTHR30055">
    <property type="entry name" value="HTH-TYPE TRANSCRIPTIONAL REGULATOR RUTR"/>
    <property type="match status" value="1"/>
</dbReference>
<evidence type="ECO:0000313" key="7">
    <source>
        <dbReference type="Proteomes" id="UP000555448"/>
    </source>
</evidence>
<dbReference type="GO" id="GO:0000976">
    <property type="term" value="F:transcription cis-regulatory region binding"/>
    <property type="evidence" value="ECO:0007669"/>
    <property type="project" value="TreeGrafter"/>
</dbReference>
<keyword evidence="3" id="KW-0804">Transcription</keyword>
<feature type="DNA-binding region" description="H-T-H motif" evidence="4">
    <location>
        <begin position="41"/>
        <end position="60"/>
    </location>
</feature>